<keyword evidence="1" id="KW-0436">Ligase</keyword>
<dbReference type="AlphaFoldDB" id="A0A2V4A0T2"/>
<dbReference type="GO" id="GO:0005829">
    <property type="term" value="C:cytosol"/>
    <property type="evidence" value="ECO:0007669"/>
    <property type="project" value="TreeGrafter"/>
</dbReference>
<keyword evidence="3 4" id="KW-0067">ATP-binding</keyword>
<evidence type="ECO:0000256" key="2">
    <source>
        <dbReference type="ARBA" id="ARBA00022741"/>
    </source>
</evidence>
<gene>
    <name evidence="6" type="ORF">DF185_05620</name>
</gene>
<dbReference type="Pfam" id="PF15632">
    <property type="entry name" value="ATPgrasp_Ter"/>
    <property type="match status" value="1"/>
</dbReference>
<dbReference type="Gene3D" id="3.30.470.20">
    <property type="entry name" value="ATP-grasp fold, B domain"/>
    <property type="match status" value="1"/>
</dbReference>
<dbReference type="PANTHER" id="PTHR43055">
    <property type="entry name" value="FORMATE-DEPENDENT PHOSPHORIBOSYLGLYCINAMIDE FORMYLTRANSFERASE"/>
    <property type="match status" value="1"/>
</dbReference>
<sequence>MKQVFVLDGRSRAALSIIRSLGSKGCDVIVGESYPCASFYSKYVSRKVIYPDPRKKPENFKKFILEWTKKNPNSFIMPVRDNTTEICGGNQENLLQHAALLVPDNKQFNIARDKYKTIEIARELSIPHPKTYLPESYEEILELKKEIRLPFLIKPKISSGSRGIVYIKSWNEFEGSYKRITKQFGNPMLQEFIPQGGGYGVSLLLKKGEVYGKFTHKRIREYPISGGPSTLREGVIHPEMEEYAIKLLQNLQWSGVAMVEFRIDSRDGVPKLMEINPRFWGSLQTAVYSGVDFPYLLYLLGQGDQCLKKLDYPVGKRVRWLLMGDILWFLSAPKTVSNIKDFLRFRAKNTSYDILNWNDPGPVYGIFREVASAIFNKERRKHVLERGW</sequence>
<dbReference type="GO" id="GO:0005524">
    <property type="term" value="F:ATP binding"/>
    <property type="evidence" value="ECO:0007669"/>
    <property type="project" value="UniProtKB-UniRule"/>
</dbReference>
<evidence type="ECO:0000313" key="7">
    <source>
        <dbReference type="Proteomes" id="UP000248079"/>
    </source>
</evidence>
<dbReference type="RefSeq" id="WP_110359757.1">
    <property type="nucleotide sequence ID" value="NZ_QFLI01000002.1"/>
</dbReference>
<keyword evidence="7" id="KW-1185">Reference proteome</keyword>
<name>A0A2V4A0T2_9BACT</name>
<organism evidence="6 7">
    <name type="scientific">Marinifilum breve</name>
    <dbReference type="NCBI Taxonomy" id="2184082"/>
    <lineage>
        <taxon>Bacteria</taxon>
        <taxon>Pseudomonadati</taxon>
        <taxon>Bacteroidota</taxon>
        <taxon>Bacteroidia</taxon>
        <taxon>Marinilabiliales</taxon>
        <taxon>Marinifilaceae</taxon>
    </lineage>
</organism>
<dbReference type="InterPro" id="IPR013815">
    <property type="entry name" value="ATP_grasp_subdomain_1"/>
</dbReference>
<dbReference type="SUPFAM" id="SSF56059">
    <property type="entry name" value="Glutathione synthetase ATP-binding domain-like"/>
    <property type="match status" value="1"/>
</dbReference>
<proteinExistence type="predicted"/>
<evidence type="ECO:0000256" key="4">
    <source>
        <dbReference type="PROSITE-ProRule" id="PRU00409"/>
    </source>
</evidence>
<dbReference type="Gene3D" id="3.30.1490.20">
    <property type="entry name" value="ATP-grasp fold, A domain"/>
    <property type="match status" value="1"/>
</dbReference>
<evidence type="ECO:0000256" key="1">
    <source>
        <dbReference type="ARBA" id="ARBA00022598"/>
    </source>
</evidence>
<dbReference type="InterPro" id="IPR011761">
    <property type="entry name" value="ATP-grasp"/>
</dbReference>
<keyword evidence="2 4" id="KW-0547">Nucleotide-binding</keyword>
<evidence type="ECO:0000256" key="3">
    <source>
        <dbReference type="ARBA" id="ARBA00022840"/>
    </source>
</evidence>
<dbReference type="Proteomes" id="UP000248079">
    <property type="component" value="Unassembled WGS sequence"/>
</dbReference>
<dbReference type="PANTHER" id="PTHR43055:SF1">
    <property type="entry name" value="FORMATE-DEPENDENT PHOSPHORIBOSYLGLYCINAMIDE FORMYLTRANSFERASE"/>
    <property type="match status" value="1"/>
</dbReference>
<dbReference type="GO" id="GO:0016874">
    <property type="term" value="F:ligase activity"/>
    <property type="evidence" value="ECO:0007669"/>
    <property type="project" value="UniProtKB-KW"/>
</dbReference>
<dbReference type="PROSITE" id="PS50975">
    <property type="entry name" value="ATP_GRASP"/>
    <property type="match status" value="1"/>
</dbReference>
<dbReference type="OrthoDB" id="9803907at2"/>
<dbReference type="EMBL" id="QFLI01000002">
    <property type="protein sequence ID" value="PXY02123.1"/>
    <property type="molecule type" value="Genomic_DNA"/>
</dbReference>
<dbReference type="GO" id="GO:0046872">
    <property type="term" value="F:metal ion binding"/>
    <property type="evidence" value="ECO:0007669"/>
    <property type="project" value="InterPro"/>
</dbReference>
<comment type="caution">
    <text evidence="6">The sequence shown here is derived from an EMBL/GenBank/DDBJ whole genome shotgun (WGS) entry which is preliminary data.</text>
</comment>
<evidence type="ECO:0000259" key="5">
    <source>
        <dbReference type="PROSITE" id="PS50975"/>
    </source>
</evidence>
<evidence type="ECO:0000313" key="6">
    <source>
        <dbReference type="EMBL" id="PXY02123.1"/>
    </source>
</evidence>
<feature type="domain" description="ATP-grasp" evidence="5">
    <location>
        <begin position="118"/>
        <end position="302"/>
    </location>
</feature>
<protein>
    <recommendedName>
        <fullName evidence="5">ATP-grasp domain-containing protein</fullName>
    </recommendedName>
</protein>
<reference evidence="6 7" key="1">
    <citation type="submission" date="2018-05" db="EMBL/GenBank/DDBJ databases">
        <title>Marinifilum breve JC075T sp. nov., a marine bacterium isolated from Yongle Blue Hole in the South China Sea.</title>
        <authorList>
            <person name="Fu T."/>
        </authorList>
    </citation>
    <scope>NUCLEOTIDE SEQUENCE [LARGE SCALE GENOMIC DNA]</scope>
    <source>
        <strain evidence="6 7">JC075</strain>
    </source>
</reference>
<accession>A0A2V4A0T2</accession>